<feature type="compositionally biased region" description="Polar residues" evidence="1">
    <location>
        <begin position="357"/>
        <end position="372"/>
    </location>
</feature>
<feature type="compositionally biased region" description="Basic and acidic residues" evidence="1">
    <location>
        <begin position="373"/>
        <end position="383"/>
    </location>
</feature>
<evidence type="ECO:0000313" key="3">
    <source>
        <dbReference type="Proteomes" id="UP001219518"/>
    </source>
</evidence>
<dbReference type="AlphaFoldDB" id="A0AAE1GXZ3"/>
<feature type="region of interest" description="Disordered" evidence="1">
    <location>
        <begin position="305"/>
        <end position="338"/>
    </location>
</feature>
<dbReference type="Proteomes" id="UP001219518">
    <property type="component" value="Unassembled WGS sequence"/>
</dbReference>
<feature type="compositionally biased region" description="Polar residues" evidence="1">
    <location>
        <begin position="514"/>
        <end position="531"/>
    </location>
</feature>
<gene>
    <name evidence="2" type="ORF">KUF71_020791</name>
</gene>
<proteinExistence type="predicted"/>
<feature type="compositionally biased region" description="Polar residues" evidence="1">
    <location>
        <begin position="324"/>
        <end position="338"/>
    </location>
</feature>
<name>A0AAE1GXZ3_9NEOP</name>
<keyword evidence="3" id="KW-1185">Reference proteome</keyword>
<reference evidence="2" key="2">
    <citation type="journal article" date="2023" name="BMC Genomics">
        <title>Pest status, molecular evolution, and epigenetic factors derived from the genome assembly of Frankliniella fusca, a thysanopteran phytovirus vector.</title>
        <authorList>
            <person name="Catto M.A."/>
            <person name="Labadie P.E."/>
            <person name="Jacobson A.L."/>
            <person name="Kennedy G.G."/>
            <person name="Srinivasan R."/>
            <person name="Hunt B.G."/>
        </authorList>
    </citation>
    <scope>NUCLEOTIDE SEQUENCE</scope>
    <source>
        <strain evidence="2">PL_HMW_Pooled</strain>
    </source>
</reference>
<comment type="caution">
    <text evidence="2">The sequence shown here is derived from an EMBL/GenBank/DDBJ whole genome shotgun (WGS) entry which is preliminary data.</text>
</comment>
<feature type="region of interest" description="Disordered" evidence="1">
    <location>
        <begin position="356"/>
        <end position="383"/>
    </location>
</feature>
<accession>A0AAE1GXZ3</accession>
<sequence length="597" mass="67987">MANSNSNISIRNWGEETFQFKYVAEDELLRIVRKVRREKQREKDALQWQRFVEERERAFSRQTANLVEPEVVQLTRQHCSQISDGQRREDLKTALQVESDRDSIPSEAEELNFPAKLTFPNGKPLYTGAQQRIALLRHRISLVLESIIGTIQCRPNEPDGPDDLERRKTRINEFLSRFSRNYLFQFQRQVAELRRHIASASPETPGRHTEYQALMQKLVSAHQTALQSLQAYLSQIPASLQVSNIFGKLKDLVQHLCELTSLKNQLTIHGGLIDGSEEVEDTDDINLKCKELLFLLEEKKNETEDNFASARISSPASGRGSLNCRCQPSVPRTNGSRQASWKKSSIYLARAKFGAPSSIQSSNSPHTSSQGHQSHDRKSPKDVKKSICCNSELKEIINHMHDVLCNKLAARKRRGRSIPKSAGGGNSLSIKKSMYPLTKVQNLSENVQLVITRHCDSDAEDCKDVGTDTADLTGRKSHQEGESKKLKKVVWATGDSSQAEPLTDPPFCERSNKDQQTLSENALSSGNVDSTTKLRKAHEQRIFSYKKRFQEFNTQVQKPIIQRWCDEILTGVFQEISDELEPSFLLEKMYHLEFRDH</sequence>
<reference evidence="2" key="1">
    <citation type="submission" date="2021-07" db="EMBL/GenBank/DDBJ databases">
        <authorList>
            <person name="Catto M.A."/>
            <person name="Jacobson A."/>
            <person name="Kennedy G."/>
            <person name="Labadie P."/>
            <person name="Hunt B.G."/>
            <person name="Srinivasan R."/>
        </authorList>
    </citation>
    <scope>NUCLEOTIDE SEQUENCE</scope>
    <source>
        <strain evidence="2">PL_HMW_Pooled</strain>
        <tissue evidence="2">Head</tissue>
    </source>
</reference>
<evidence type="ECO:0000313" key="2">
    <source>
        <dbReference type="EMBL" id="KAK3911087.1"/>
    </source>
</evidence>
<dbReference type="EMBL" id="JAHWGI010000219">
    <property type="protein sequence ID" value="KAK3911087.1"/>
    <property type="molecule type" value="Genomic_DNA"/>
</dbReference>
<feature type="region of interest" description="Disordered" evidence="1">
    <location>
        <begin position="495"/>
        <end position="531"/>
    </location>
</feature>
<evidence type="ECO:0000256" key="1">
    <source>
        <dbReference type="SAM" id="MobiDB-lite"/>
    </source>
</evidence>
<organism evidence="2 3">
    <name type="scientific">Frankliniella fusca</name>
    <dbReference type="NCBI Taxonomy" id="407009"/>
    <lineage>
        <taxon>Eukaryota</taxon>
        <taxon>Metazoa</taxon>
        <taxon>Ecdysozoa</taxon>
        <taxon>Arthropoda</taxon>
        <taxon>Hexapoda</taxon>
        <taxon>Insecta</taxon>
        <taxon>Pterygota</taxon>
        <taxon>Neoptera</taxon>
        <taxon>Paraneoptera</taxon>
        <taxon>Thysanoptera</taxon>
        <taxon>Terebrantia</taxon>
        <taxon>Thripoidea</taxon>
        <taxon>Thripidae</taxon>
        <taxon>Frankliniella</taxon>
    </lineage>
</organism>
<protein>
    <submittedName>
        <fullName evidence="2">Protein moonraker</fullName>
    </submittedName>
</protein>